<name>A0AAT9JH75_9VIRU</name>
<protein>
    <submittedName>
        <fullName evidence="1">ORF77</fullName>
    </submittedName>
</protein>
<accession>A0AAT9JH75</accession>
<reference evidence="1" key="2">
    <citation type="submission" date="2024-03" db="EMBL/GenBank/DDBJ databases">
        <authorList>
            <person name="Ni Y."/>
            <person name="Xu T."/>
            <person name="Yan S."/>
            <person name="Chen L."/>
            <person name="Wang Y."/>
        </authorList>
    </citation>
    <scope>NUCLEOTIDE SEQUENCE</scope>
    <source>
        <strain evidence="1">NTM1</strain>
    </source>
</reference>
<sequence>MPQASLPDINTAFIKYRNQAIFNMENGRYDAAVGSLYAFNGCLPEDYRVKISTIEYEAKTQEKLNAKCPYCDEEIEVKDMQIEKLLNPLIIGVFTKEKYDKVWHCGKCNHVNRLVETEMIKYQLEEPSFLGIVPKPPERKDSLTDRRQFDIKFQNWCWKLLDELEAKAAKFRRDYTPKDGSELEQLEGKTGEELDT</sequence>
<dbReference type="EMBL" id="BK067788">
    <property type="protein sequence ID" value="DBA52035.1"/>
    <property type="molecule type" value="Genomic_DNA"/>
</dbReference>
<reference evidence="1" key="1">
    <citation type="journal article" date="2024" name="Environ. Microbiol. Rep.">
        <title>Hiding in plain sight: The discovery of complete genomes of 11 hypothetical spindle-shaped viruses that putatively infect mesophilic ammonia-oxidizing archaea.</title>
        <authorList>
            <person name="Ni Y."/>
            <person name="Xu T."/>
            <person name="Yan S."/>
            <person name="Chen L."/>
            <person name="Wang Y."/>
        </authorList>
    </citation>
    <scope>NUCLEOTIDE SEQUENCE</scope>
    <source>
        <strain evidence="1">NTM1</strain>
    </source>
</reference>
<organism evidence="1">
    <name type="scientific">Nitrosopumilaceae spindle-shaped virus</name>
    <dbReference type="NCBI Taxonomy" id="3065433"/>
    <lineage>
        <taxon>Viruses</taxon>
    </lineage>
</organism>
<proteinExistence type="predicted"/>
<evidence type="ECO:0000313" key="1">
    <source>
        <dbReference type="EMBL" id="DBA52035.1"/>
    </source>
</evidence>